<reference evidence="2" key="1">
    <citation type="journal article" date="2021" name="PeerJ">
        <title>Extensive microbial diversity within the chicken gut microbiome revealed by metagenomics and culture.</title>
        <authorList>
            <person name="Gilroy R."/>
            <person name="Ravi A."/>
            <person name="Getino M."/>
            <person name="Pursley I."/>
            <person name="Horton D.L."/>
            <person name="Alikhan N.F."/>
            <person name="Baker D."/>
            <person name="Gharbi K."/>
            <person name="Hall N."/>
            <person name="Watson M."/>
            <person name="Adriaenssens E.M."/>
            <person name="Foster-Nyarko E."/>
            <person name="Jarju S."/>
            <person name="Secka A."/>
            <person name="Antonio M."/>
            <person name="Oren A."/>
            <person name="Chaudhuri R.R."/>
            <person name="La Ragione R."/>
            <person name="Hildebrand F."/>
            <person name="Pallen M.J."/>
        </authorList>
    </citation>
    <scope>NUCLEOTIDE SEQUENCE</scope>
    <source>
        <strain evidence="2">USASDec5-558</strain>
    </source>
</reference>
<evidence type="ECO:0000313" key="3">
    <source>
        <dbReference type="Proteomes" id="UP000886829"/>
    </source>
</evidence>
<comment type="caution">
    <text evidence="2">The sequence shown here is derived from an EMBL/GenBank/DDBJ whole genome shotgun (WGS) entry which is preliminary data.</text>
</comment>
<feature type="chain" id="PRO_5038536169" evidence="1">
    <location>
        <begin position="47"/>
        <end position="154"/>
    </location>
</feature>
<keyword evidence="1" id="KW-0732">Signal</keyword>
<dbReference type="EMBL" id="DXEV01000177">
    <property type="protein sequence ID" value="HIX57593.1"/>
    <property type="molecule type" value="Genomic_DNA"/>
</dbReference>
<evidence type="ECO:0000313" key="2">
    <source>
        <dbReference type="EMBL" id="HIX57593.1"/>
    </source>
</evidence>
<gene>
    <name evidence="2" type="ORF">H9850_09015</name>
</gene>
<dbReference type="Proteomes" id="UP000886829">
    <property type="component" value="Unassembled WGS sequence"/>
</dbReference>
<dbReference type="AlphaFoldDB" id="A0A9D2B1E2"/>
<feature type="signal peptide" evidence="1">
    <location>
        <begin position="1"/>
        <end position="46"/>
    </location>
</feature>
<name>A0A9D2B1E2_9GAMM</name>
<sequence>MSFSLYHHPLSHCWKHCRQHLTRFVFAGISLSALSAALMLSAPTQAAPLRHNPMPQFFTSISACAAYQDESNRWSDSYRVELGYYDGWHLARMVRGFRGHSDDLFAVFIWSPGTPVIVNLQNRPGLSTASTVVRDVEGRNWRLSRTWRNCSRNF</sequence>
<organism evidence="2 3">
    <name type="scientific">Candidatus Anaerobiospirillum pullistercoris</name>
    <dbReference type="NCBI Taxonomy" id="2838452"/>
    <lineage>
        <taxon>Bacteria</taxon>
        <taxon>Pseudomonadati</taxon>
        <taxon>Pseudomonadota</taxon>
        <taxon>Gammaproteobacteria</taxon>
        <taxon>Aeromonadales</taxon>
        <taxon>Succinivibrionaceae</taxon>
        <taxon>Anaerobiospirillum</taxon>
    </lineage>
</organism>
<proteinExistence type="predicted"/>
<protein>
    <submittedName>
        <fullName evidence="2">Uncharacterized protein</fullName>
    </submittedName>
</protein>
<reference evidence="2" key="2">
    <citation type="submission" date="2021-04" db="EMBL/GenBank/DDBJ databases">
        <authorList>
            <person name="Gilroy R."/>
        </authorList>
    </citation>
    <scope>NUCLEOTIDE SEQUENCE</scope>
    <source>
        <strain evidence="2">USASDec5-558</strain>
    </source>
</reference>
<evidence type="ECO:0000256" key="1">
    <source>
        <dbReference type="SAM" id="SignalP"/>
    </source>
</evidence>
<accession>A0A9D2B1E2</accession>